<dbReference type="GO" id="GO:0019706">
    <property type="term" value="F:protein-cysteine S-palmitoyltransferase activity"/>
    <property type="evidence" value="ECO:0007669"/>
    <property type="project" value="UniProtKB-EC"/>
</dbReference>
<evidence type="ECO:0000256" key="8">
    <source>
        <dbReference type="ARBA" id="ARBA00022824"/>
    </source>
</evidence>
<keyword evidence="9 16" id="KW-1133">Transmembrane helix</keyword>
<evidence type="ECO:0000256" key="14">
    <source>
        <dbReference type="ARBA" id="ARBA00023315"/>
    </source>
</evidence>
<protein>
    <recommendedName>
        <fullName evidence="16">Palmitoyltransferase</fullName>
        <ecNumber evidence="16">2.3.1.225</ecNumber>
    </recommendedName>
</protein>
<dbReference type="GO" id="GO:0005886">
    <property type="term" value="C:plasma membrane"/>
    <property type="evidence" value="ECO:0007669"/>
    <property type="project" value="UniProtKB-SubCell"/>
</dbReference>
<evidence type="ECO:0000256" key="7">
    <source>
        <dbReference type="ARBA" id="ARBA00022692"/>
    </source>
</evidence>
<dbReference type="InterPro" id="IPR001594">
    <property type="entry name" value="Palmitoyltrfase_DHHC"/>
</dbReference>
<evidence type="ECO:0000256" key="16">
    <source>
        <dbReference type="RuleBase" id="RU079119"/>
    </source>
</evidence>
<keyword evidence="12" id="KW-0564">Palmitate</keyword>
<reference evidence="18" key="2">
    <citation type="submission" date="2025-09" db="UniProtKB">
        <authorList>
            <consortium name="Ensembl"/>
        </authorList>
    </citation>
    <scope>IDENTIFICATION</scope>
</reference>
<evidence type="ECO:0000256" key="13">
    <source>
        <dbReference type="ARBA" id="ARBA00023288"/>
    </source>
</evidence>
<keyword evidence="7 16" id="KW-0812">Transmembrane</keyword>
<feature type="domain" description="Palmitoyltransferase DHHC" evidence="17">
    <location>
        <begin position="173"/>
        <end position="316"/>
    </location>
</feature>
<evidence type="ECO:0000256" key="1">
    <source>
        <dbReference type="ARBA" id="ARBA00004477"/>
    </source>
</evidence>
<evidence type="ECO:0000259" key="17">
    <source>
        <dbReference type="Pfam" id="PF01529"/>
    </source>
</evidence>
<reference evidence="18" key="1">
    <citation type="submission" date="2025-08" db="UniProtKB">
        <authorList>
            <consortium name="Ensembl"/>
        </authorList>
    </citation>
    <scope>IDENTIFICATION</scope>
</reference>
<keyword evidence="13" id="KW-0449">Lipoprotein</keyword>
<comment type="catalytic activity">
    <reaction evidence="15">
        <text>L-cysteinyl-[protein] + hexadecanoyl-CoA = S-hexadecanoyl-L-cysteinyl-[protein] + CoA</text>
        <dbReference type="Rhea" id="RHEA:36683"/>
        <dbReference type="Rhea" id="RHEA-COMP:10131"/>
        <dbReference type="Rhea" id="RHEA-COMP:11032"/>
        <dbReference type="ChEBI" id="CHEBI:29950"/>
        <dbReference type="ChEBI" id="CHEBI:57287"/>
        <dbReference type="ChEBI" id="CHEBI:57379"/>
        <dbReference type="ChEBI" id="CHEBI:74151"/>
        <dbReference type="EC" id="2.3.1.225"/>
    </reaction>
    <physiologicalReaction direction="left-to-right" evidence="15">
        <dbReference type="Rhea" id="RHEA:36684"/>
    </physiologicalReaction>
</comment>
<evidence type="ECO:0000256" key="9">
    <source>
        <dbReference type="ARBA" id="ARBA00022989"/>
    </source>
</evidence>
<proteinExistence type="inferred from homology"/>
<evidence type="ECO:0000256" key="11">
    <source>
        <dbReference type="ARBA" id="ARBA00023136"/>
    </source>
</evidence>
<dbReference type="EC" id="2.3.1.225" evidence="16"/>
<evidence type="ECO:0000256" key="12">
    <source>
        <dbReference type="ARBA" id="ARBA00023139"/>
    </source>
</evidence>
<evidence type="ECO:0000313" key="19">
    <source>
        <dbReference type="Proteomes" id="UP000694549"/>
    </source>
</evidence>
<comment type="subcellular location">
    <subcellularLocation>
        <location evidence="2">Cell membrane</location>
        <topology evidence="2">Multi-pass membrane protein</topology>
    </subcellularLocation>
    <subcellularLocation>
        <location evidence="1">Endoplasmic reticulum membrane</location>
        <topology evidence="1">Multi-pass membrane protein</topology>
    </subcellularLocation>
    <subcellularLocation>
        <location evidence="3">Golgi apparatus membrane</location>
        <topology evidence="3">Multi-pass membrane protein</topology>
    </subcellularLocation>
</comment>
<keyword evidence="14 16" id="KW-0012">Acyltransferase</keyword>
<sequence length="364" mass="41284">MSVDRASDPCSPSDPISLSPAAWTCRWLKGKLQSCQRATCCMKVNFVVSCKIGCFEICFGNYLNALPLGVAAPVCQALEGRSPFCCRSHLFTVLHVALEVAVYAEYTWEVFPYCWELEFHLLLLLLPYLLLAGNIGCFVLCSRADPGIITKSNHASLMKIYAYDGALFQKGVRCPTCDMEKPARSKHCRFCNVCVHRFDHHCVWVNNCIGAFNARYFFFYLFTLTVTAATIAIITAAFLIQVVLLTNMLHGSYIDDQGQEQAVEIRFLIQHLFLTFPRIVFMLGFVILLTLLLGAYCCFNLYLALTNQTSNEWHKSRRSGCSHHPTLQPCDRQVVYKNIYSKGAWMNLKEIFKPPTVLEKEKKT</sequence>
<evidence type="ECO:0000256" key="15">
    <source>
        <dbReference type="ARBA" id="ARBA00047790"/>
    </source>
</evidence>
<evidence type="ECO:0000256" key="10">
    <source>
        <dbReference type="ARBA" id="ARBA00023034"/>
    </source>
</evidence>
<evidence type="ECO:0000256" key="3">
    <source>
        <dbReference type="ARBA" id="ARBA00004653"/>
    </source>
</evidence>
<feature type="transmembrane region" description="Helical" evidence="16">
    <location>
        <begin position="279"/>
        <end position="305"/>
    </location>
</feature>
<dbReference type="PANTHER" id="PTHR22883:SF466">
    <property type="entry name" value="PALMITOYLTRANSFERASE ZDHHC4"/>
    <property type="match status" value="1"/>
</dbReference>
<dbReference type="Proteomes" id="UP000694549">
    <property type="component" value="Unplaced"/>
</dbReference>
<dbReference type="AlphaFoldDB" id="A0A8B9UGG1"/>
<evidence type="ECO:0000313" key="18">
    <source>
        <dbReference type="Ensembl" id="ENSAZOP00000008015.1"/>
    </source>
</evidence>
<evidence type="ECO:0000256" key="2">
    <source>
        <dbReference type="ARBA" id="ARBA00004651"/>
    </source>
</evidence>
<keyword evidence="8" id="KW-0256">Endoplasmic reticulum</keyword>
<comment type="similarity">
    <text evidence="4 16">Belongs to the DHHC palmitoyltransferase family.</text>
</comment>
<dbReference type="PROSITE" id="PS50216">
    <property type="entry name" value="DHHC"/>
    <property type="match status" value="1"/>
</dbReference>
<keyword evidence="5" id="KW-1003">Cell membrane</keyword>
<evidence type="ECO:0000256" key="5">
    <source>
        <dbReference type="ARBA" id="ARBA00022475"/>
    </source>
</evidence>
<name>A0A8B9UGG1_9AVES</name>
<organism evidence="18 19">
    <name type="scientific">Anas zonorhyncha</name>
    <name type="common">Eastern spot-billed duck</name>
    <dbReference type="NCBI Taxonomy" id="75864"/>
    <lineage>
        <taxon>Eukaryota</taxon>
        <taxon>Metazoa</taxon>
        <taxon>Chordata</taxon>
        <taxon>Craniata</taxon>
        <taxon>Vertebrata</taxon>
        <taxon>Euteleostomi</taxon>
        <taxon>Archelosauria</taxon>
        <taxon>Archosauria</taxon>
        <taxon>Dinosauria</taxon>
        <taxon>Saurischia</taxon>
        <taxon>Theropoda</taxon>
        <taxon>Coelurosauria</taxon>
        <taxon>Aves</taxon>
        <taxon>Neognathae</taxon>
        <taxon>Galloanserae</taxon>
        <taxon>Anseriformes</taxon>
        <taxon>Anatidae</taxon>
        <taxon>Anatinae</taxon>
        <taxon>Anas</taxon>
    </lineage>
</organism>
<feature type="transmembrane region" description="Helical" evidence="16">
    <location>
        <begin position="120"/>
        <end position="141"/>
    </location>
</feature>
<dbReference type="PANTHER" id="PTHR22883">
    <property type="entry name" value="ZINC FINGER DHHC DOMAIN CONTAINING PROTEIN"/>
    <property type="match status" value="1"/>
</dbReference>
<feature type="transmembrane region" description="Helical" evidence="16">
    <location>
        <begin position="217"/>
        <end position="244"/>
    </location>
</feature>
<dbReference type="GO" id="GO:0000139">
    <property type="term" value="C:Golgi membrane"/>
    <property type="evidence" value="ECO:0007669"/>
    <property type="project" value="UniProtKB-SubCell"/>
</dbReference>
<evidence type="ECO:0000256" key="4">
    <source>
        <dbReference type="ARBA" id="ARBA00008574"/>
    </source>
</evidence>
<keyword evidence="10" id="KW-0333">Golgi apparatus</keyword>
<accession>A0A8B9UGG1</accession>
<comment type="domain">
    <text evidence="16">The DHHC domain is required for palmitoyltransferase activity.</text>
</comment>
<dbReference type="Pfam" id="PF01529">
    <property type="entry name" value="DHHC"/>
    <property type="match status" value="1"/>
</dbReference>
<dbReference type="GO" id="GO:0005789">
    <property type="term" value="C:endoplasmic reticulum membrane"/>
    <property type="evidence" value="ECO:0007669"/>
    <property type="project" value="UniProtKB-SubCell"/>
</dbReference>
<keyword evidence="11 16" id="KW-0472">Membrane</keyword>
<keyword evidence="19" id="KW-1185">Reference proteome</keyword>
<evidence type="ECO:0000256" key="6">
    <source>
        <dbReference type="ARBA" id="ARBA00022679"/>
    </source>
</evidence>
<dbReference type="Ensembl" id="ENSAZOT00000008544.1">
    <property type="protein sequence ID" value="ENSAZOP00000008015.1"/>
    <property type="gene ID" value="ENSAZOG00000004865.1"/>
</dbReference>
<dbReference type="InterPro" id="IPR039859">
    <property type="entry name" value="PFA4/ZDH16/20/ERF2-like"/>
</dbReference>
<dbReference type="GO" id="GO:0006612">
    <property type="term" value="P:protein targeting to membrane"/>
    <property type="evidence" value="ECO:0007669"/>
    <property type="project" value="TreeGrafter"/>
</dbReference>
<keyword evidence="6 16" id="KW-0808">Transferase</keyword>